<name>A0ACC5W8F8_PANGG</name>
<reference evidence="1 2" key="1">
    <citation type="journal article" date="2022" name="bioRxiv">
        <title>An ancient truncated duplication of the anti-Mullerian hormone receptor type 2 gene is a potential conserved master sex determinant in the Pangasiidae catfish family.</title>
        <authorList>
            <person name="Wen M."/>
            <person name="Pan Q."/>
            <person name="Jouanno E."/>
            <person name="Montfort J."/>
            <person name="Zahm M."/>
            <person name="Cabau C."/>
            <person name="Klopp C."/>
            <person name="Iampietro C."/>
            <person name="Roques C."/>
            <person name="Bouchez O."/>
            <person name="Castinel A."/>
            <person name="Donnadieu C."/>
            <person name="Parrinello H."/>
            <person name="Poncet C."/>
            <person name="Belmonte E."/>
            <person name="Gautier V."/>
            <person name="Avarre J.-C."/>
            <person name="Dugue R."/>
            <person name="Gustiano R."/>
            <person name="Ha T.T.T."/>
            <person name="Campet M."/>
            <person name="Sriphairoj K."/>
            <person name="Ribolli J."/>
            <person name="de Almeida F.L."/>
            <person name="Desvignes T."/>
            <person name="Postlethwait J.H."/>
            <person name="Bucao C.F."/>
            <person name="Robinson-Rechavi M."/>
            <person name="Bobe J."/>
            <person name="Herpin A."/>
            <person name="Guiguen Y."/>
        </authorList>
    </citation>
    <scope>NUCLEOTIDE SEQUENCE [LARGE SCALE GENOMIC DNA]</scope>
    <source>
        <strain evidence="1">YG-Dec2019</strain>
    </source>
</reference>
<keyword evidence="2" id="KW-1185">Reference proteome</keyword>
<proteinExistence type="predicted"/>
<accession>A0ACC5W8F8</accession>
<organism evidence="1 2">
    <name type="scientific">Pangasianodon gigas</name>
    <name type="common">Mekong giant catfish</name>
    <name type="synonym">Pangasius gigas</name>
    <dbReference type="NCBI Taxonomy" id="30993"/>
    <lineage>
        <taxon>Eukaryota</taxon>
        <taxon>Metazoa</taxon>
        <taxon>Chordata</taxon>
        <taxon>Craniata</taxon>
        <taxon>Vertebrata</taxon>
        <taxon>Euteleostomi</taxon>
        <taxon>Actinopterygii</taxon>
        <taxon>Neopterygii</taxon>
        <taxon>Teleostei</taxon>
        <taxon>Ostariophysi</taxon>
        <taxon>Siluriformes</taxon>
        <taxon>Pangasiidae</taxon>
        <taxon>Pangasianodon</taxon>
    </lineage>
</organism>
<comment type="caution">
    <text evidence="1">The sequence shown here is derived from an EMBL/GenBank/DDBJ whole genome shotgun (WGS) entry which is preliminary data.</text>
</comment>
<gene>
    <name evidence="1" type="ORF">PGIGA_G00105450</name>
</gene>
<sequence>MCHRATGFSSSLNCKSKQTWQLFQDPVESVHFNDAVEAELNSYVITPTIDGEEDPLAWWKQHQVNFPRLSRLACRYLCVPDTSSLSERLFTAAGNIVTCQQSCLKPEKTNSTKTALIPV</sequence>
<evidence type="ECO:0000313" key="2">
    <source>
        <dbReference type="Proteomes" id="UP000829447"/>
    </source>
</evidence>
<evidence type="ECO:0000313" key="1">
    <source>
        <dbReference type="EMBL" id="MCI4375110.1"/>
    </source>
</evidence>
<dbReference type="EMBL" id="CM040455">
    <property type="protein sequence ID" value="MCI4375110.1"/>
    <property type="molecule type" value="Genomic_DNA"/>
</dbReference>
<protein>
    <submittedName>
        <fullName evidence="1">Uncharacterized protein</fullName>
    </submittedName>
</protein>
<dbReference type="Proteomes" id="UP000829447">
    <property type="component" value="Linkage Group LG2"/>
</dbReference>